<dbReference type="AlphaFoldDB" id="A0A1X7VEB8"/>
<sequence length="74" mass="8282">MISNDTCQDCTSTDIRLDSFILGNFADSGMITIGCVDLHLINHKVVTGKPHSINHCHQIYKLHALHYAFKKEVA</sequence>
<organism evidence="1">
    <name type="scientific">Amphimedon queenslandica</name>
    <name type="common">Sponge</name>
    <dbReference type="NCBI Taxonomy" id="400682"/>
    <lineage>
        <taxon>Eukaryota</taxon>
        <taxon>Metazoa</taxon>
        <taxon>Porifera</taxon>
        <taxon>Demospongiae</taxon>
        <taxon>Heteroscleromorpha</taxon>
        <taxon>Haplosclerida</taxon>
        <taxon>Niphatidae</taxon>
        <taxon>Amphimedon</taxon>
    </lineage>
</organism>
<protein>
    <submittedName>
        <fullName evidence="1">Uncharacterized protein</fullName>
    </submittedName>
</protein>
<dbReference type="InParanoid" id="A0A1X7VEB8"/>
<proteinExistence type="predicted"/>
<reference evidence="1" key="1">
    <citation type="submission" date="2017-05" db="UniProtKB">
        <authorList>
            <consortium name="EnsemblMetazoa"/>
        </authorList>
    </citation>
    <scope>IDENTIFICATION</scope>
</reference>
<dbReference type="EnsemblMetazoa" id="Aqu2.1.38386_001">
    <property type="protein sequence ID" value="Aqu2.1.38386_001"/>
    <property type="gene ID" value="Aqu2.1.38386"/>
</dbReference>
<evidence type="ECO:0000313" key="1">
    <source>
        <dbReference type="EnsemblMetazoa" id="Aqu2.1.38386_001"/>
    </source>
</evidence>
<name>A0A1X7VEB8_AMPQE</name>
<accession>A0A1X7VEB8</accession>